<dbReference type="GO" id="GO:0046872">
    <property type="term" value="F:metal ion binding"/>
    <property type="evidence" value="ECO:0007669"/>
    <property type="project" value="UniProtKB-KW"/>
</dbReference>
<dbReference type="GO" id="GO:0005737">
    <property type="term" value="C:cytoplasm"/>
    <property type="evidence" value="ECO:0007669"/>
    <property type="project" value="TreeGrafter"/>
</dbReference>
<dbReference type="PANTHER" id="PTHR10953:SF5">
    <property type="entry name" value="SUMO-ACTIVATING ENZYME SUBUNIT 2"/>
    <property type="match status" value="1"/>
</dbReference>
<evidence type="ECO:0000259" key="17">
    <source>
        <dbReference type="Pfam" id="PF00899"/>
    </source>
</evidence>
<sequence>MAPDEPVLPLTMIKQSRVLMVGAGGIGCELLKNLVLTGFGEVHIVDLDTIDLSNLNRQFLFRHEHIKKSKAFVAKEAAQKFNPAVKIVAHHANIKDPEFNIEWFSGFTLVFNALDNLEARRHVNKMCLVADVPLIESGTTGFNGQVQVIKKGVTACYDCTPKETPKTFPVCTIRSTPSQPIHCIVWGKSYLLNEIFGTSEDESAFDHSTDADNANEIAELKRESEALKQIRESVGTPEFTEMLFNKVFKTDIIRLRSMEDMWKTRKPPEPLDYAEIIDKAKTSGVLAAKDAVLANGQKIWSLEENLAVFNDSLARLSQRVLDAKASGADSIITFDKDDEDTLDFVAASANIRSTLFGIERKSKFDIKQMAGNIIPAIATTNAIVAGLCVLESFKVLRGEYDQAKEVFLTPFAPARLLASDKSREPNPDCPVCGVFQTRAYVDLSRATLSDLVDNFLRLKLGYGDKEISISNEVGILYDPDETDNLDKKLSELGIKSDSFLTITDEDDEVPYVNVVIAIQEAKDPLEDGPIKGTTEEVKIPVKPKKTPVPEMDGNGDSVEVVPSNGTTATHNSILPAKRSHPDGPDDASAPKKAKSSADNDVVLIEDNDGAILID</sequence>
<evidence type="ECO:0000313" key="20">
    <source>
        <dbReference type="Proteomes" id="UP001321749"/>
    </source>
</evidence>
<keyword evidence="6 11" id="KW-0547">Nucleotide-binding</keyword>
<evidence type="ECO:0000256" key="12">
    <source>
        <dbReference type="PIRSR" id="PIRSR039133-1"/>
    </source>
</evidence>
<dbReference type="FunFam" id="3.40.50.720:FF:000618">
    <property type="entry name" value="SUMO-activating enzyme subunit 2"/>
    <property type="match status" value="1"/>
</dbReference>
<evidence type="ECO:0000256" key="14">
    <source>
        <dbReference type="PIRSR" id="PIRSR039133-3"/>
    </source>
</evidence>
<dbReference type="GO" id="GO:0019948">
    <property type="term" value="F:SUMO activating enzyme activity"/>
    <property type="evidence" value="ECO:0007669"/>
    <property type="project" value="UniProtKB-UniRule"/>
</dbReference>
<feature type="binding site" evidence="13">
    <location>
        <position position="70"/>
    </location>
    <ligand>
        <name>ATP</name>
        <dbReference type="ChEBI" id="CHEBI:30616"/>
    </ligand>
</feature>
<feature type="active site" description="Glycyl thioester intermediate" evidence="12 15">
    <location>
        <position position="171"/>
    </location>
</feature>
<dbReference type="InterPro" id="IPR023318">
    <property type="entry name" value="Ub_act_enz_dom_a_sf"/>
</dbReference>
<dbReference type="CDD" id="cd01489">
    <property type="entry name" value="Uba2_SUMO"/>
    <property type="match status" value="1"/>
</dbReference>
<comment type="similarity">
    <text evidence="3 11">Belongs to the ubiquitin-activating E1 family.</text>
</comment>
<evidence type="ECO:0000256" key="11">
    <source>
        <dbReference type="PIRNR" id="PIRNR039133"/>
    </source>
</evidence>
<feature type="region of interest" description="Disordered" evidence="16">
    <location>
        <begin position="543"/>
        <end position="608"/>
    </location>
</feature>
<keyword evidence="7 11" id="KW-0833">Ubl conjugation pathway</keyword>
<name>A0AAV9HAV5_9PEZI</name>
<dbReference type="InterPro" id="IPR000594">
    <property type="entry name" value="ThiF_NAD_FAD-bd"/>
</dbReference>
<dbReference type="PROSITE" id="PS00865">
    <property type="entry name" value="UBIQUITIN_ACTIVAT_2"/>
    <property type="match status" value="1"/>
</dbReference>
<dbReference type="Pfam" id="PF00899">
    <property type="entry name" value="ThiF"/>
    <property type="match status" value="1"/>
</dbReference>
<dbReference type="InterPro" id="IPR030661">
    <property type="entry name" value="Uba2"/>
</dbReference>
<feature type="binding site" evidence="14">
    <location>
        <position position="432"/>
    </location>
    <ligand>
        <name>Zn(2+)</name>
        <dbReference type="ChEBI" id="CHEBI:29105"/>
    </ligand>
</feature>
<dbReference type="FunFam" id="3.50.50.80:FF:000002">
    <property type="entry name" value="SUMO-activating enzyme subunit 2"/>
    <property type="match status" value="1"/>
</dbReference>
<feature type="binding site" evidence="13">
    <location>
        <begin position="115"/>
        <end position="120"/>
    </location>
    <ligand>
        <name>ATP</name>
        <dbReference type="ChEBI" id="CHEBI:30616"/>
    </ligand>
</feature>
<evidence type="ECO:0000259" key="18">
    <source>
        <dbReference type="Pfam" id="PF14732"/>
    </source>
</evidence>
<evidence type="ECO:0000256" key="1">
    <source>
        <dbReference type="ARBA" id="ARBA00004123"/>
    </source>
</evidence>
<evidence type="ECO:0000256" key="2">
    <source>
        <dbReference type="ARBA" id="ARBA00004718"/>
    </source>
</evidence>
<reference evidence="19" key="1">
    <citation type="journal article" date="2023" name="Mol. Phylogenet. Evol.">
        <title>Genome-scale phylogeny and comparative genomics of the fungal order Sordariales.</title>
        <authorList>
            <person name="Hensen N."/>
            <person name="Bonometti L."/>
            <person name="Westerberg I."/>
            <person name="Brannstrom I.O."/>
            <person name="Guillou S."/>
            <person name="Cros-Aarteil S."/>
            <person name="Calhoun S."/>
            <person name="Haridas S."/>
            <person name="Kuo A."/>
            <person name="Mondo S."/>
            <person name="Pangilinan J."/>
            <person name="Riley R."/>
            <person name="LaButti K."/>
            <person name="Andreopoulos B."/>
            <person name="Lipzen A."/>
            <person name="Chen C."/>
            <person name="Yan M."/>
            <person name="Daum C."/>
            <person name="Ng V."/>
            <person name="Clum A."/>
            <person name="Steindorff A."/>
            <person name="Ohm R.A."/>
            <person name="Martin F."/>
            <person name="Silar P."/>
            <person name="Natvig D.O."/>
            <person name="Lalanne C."/>
            <person name="Gautier V."/>
            <person name="Ament-Velasquez S.L."/>
            <person name="Kruys A."/>
            <person name="Hutchinson M.I."/>
            <person name="Powell A.J."/>
            <person name="Barry K."/>
            <person name="Miller A.N."/>
            <person name="Grigoriev I.V."/>
            <person name="Debuchy R."/>
            <person name="Gladieux P."/>
            <person name="Hiltunen Thoren M."/>
            <person name="Johannesson H."/>
        </authorList>
    </citation>
    <scope>NUCLEOTIDE SEQUENCE</scope>
    <source>
        <strain evidence="19">PSN324</strain>
    </source>
</reference>
<dbReference type="GO" id="GO:0016925">
    <property type="term" value="P:protein sumoylation"/>
    <property type="evidence" value="ECO:0007669"/>
    <property type="project" value="UniProtKB-UniRule"/>
</dbReference>
<dbReference type="Gene3D" id="1.10.10.520">
    <property type="entry name" value="Ubiquitin activating enzymes (Uba3). Chain: B, domain 2"/>
    <property type="match status" value="1"/>
</dbReference>
<reference evidence="19" key="2">
    <citation type="submission" date="2023-06" db="EMBL/GenBank/DDBJ databases">
        <authorList>
            <consortium name="Lawrence Berkeley National Laboratory"/>
            <person name="Mondo S.J."/>
            <person name="Hensen N."/>
            <person name="Bonometti L."/>
            <person name="Westerberg I."/>
            <person name="Brannstrom I.O."/>
            <person name="Guillou S."/>
            <person name="Cros-Aarteil S."/>
            <person name="Calhoun S."/>
            <person name="Haridas S."/>
            <person name="Kuo A."/>
            <person name="Pangilinan J."/>
            <person name="Riley R."/>
            <person name="Labutti K."/>
            <person name="Andreopoulos B."/>
            <person name="Lipzen A."/>
            <person name="Chen C."/>
            <person name="Yanf M."/>
            <person name="Daum C."/>
            <person name="Ng V."/>
            <person name="Clum A."/>
            <person name="Steindorff A."/>
            <person name="Ohm R."/>
            <person name="Martin F."/>
            <person name="Silar P."/>
            <person name="Natvig D."/>
            <person name="Lalanne C."/>
            <person name="Gautier V."/>
            <person name="Ament-Velasquez S.L."/>
            <person name="Kruys A."/>
            <person name="Hutchinson M.I."/>
            <person name="Powell A.J."/>
            <person name="Barry K."/>
            <person name="Miller A.N."/>
            <person name="Grigoriev I.V."/>
            <person name="Debuchy R."/>
            <person name="Gladieux P."/>
            <person name="Thoren M.H."/>
            <person name="Johannesson H."/>
        </authorList>
    </citation>
    <scope>NUCLEOTIDE SEQUENCE</scope>
    <source>
        <strain evidence="19">PSN324</strain>
    </source>
</reference>
<feature type="binding site" evidence="13">
    <location>
        <position position="46"/>
    </location>
    <ligand>
        <name>ATP</name>
        <dbReference type="ChEBI" id="CHEBI:30616"/>
    </ligand>
</feature>
<keyword evidence="20" id="KW-1185">Reference proteome</keyword>
<dbReference type="InterPro" id="IPR028077">
    <property type="entry name" value="UAE_UbL_dom"/>
</dbReference>
<dbReference type="PIRSF" id="PIRSF039133">
    <property type="entry name" value="SUMO_E1B"/>
    <property type="match status" value="1"/>
</dbReference>
<dbReference type="GO" id="GO:0016740">
    <property type="term" value="F:transferase activity"/>
    <property type="evidence" value="ECO:0007669"/>
    <property type="project" value="UniProtKB-KW"/>
</dbReference>
<gene>
    <name evidence="19" type="ORF">QBC42DRAFT_187663</name>
</gene>
<evidence type="ECO:0000256" key="8">
    <source>
        <dbReference type="ARBA" id="ARBA00022833"/>
    </source>
</evidence>
<feature type="binding site" evidence="14">
    <location>
        <position position="429"/>
    </location>
    <ligand>
        <name>Zn(2+)</name>
        <dbReference type="ChEBI" id="CHEBI:29105"/>
    </ligand>
</feature>
<dbReference type="AlphaFoldDB" id="A0AAV9HAV5"/>
<keyword evidence="4" id="KW-0808">Transferase</keyword>
<dbReference type="PANTHER" id="PTHR10953">
    <property type="entry name" value="UBIQUITIN-ACTIVATING ENZYME E1"/>
    <property type="match status" value="1"/>
</dbReference>
<organism evidence="19 20">
    <name type="scientific">Cladorrhinum samala</name>
    <dbReference type="NCBI Taxonomy" id="585594"/>
    <lineage>
        <taxon>Eukaryota</taxon>
        <taxon>Fungi</taxon>
        <taxon>Dikarya</taxon>
        <taxon>Ascomycota</taxon>
        <taxon>Pezizomycotina</taxon>
        <taxon>Sordariomycetes</taxon>
        <taxon>Sordariomycetidae</taxon>
        <taxon>Sordariales</taxon>
        <taxon>Podosporaceae</taxon>
        <taxon>Cladorrhinum</taxon>
    </lineage>
</organism>
<proteinExistence type="inferred from homology"/>
<dbReference type="FunFam" id="1.10.10.520:FF:000003">
    <property type="entry name" value="Ubiquitin-activating enzyme E1-like"/>
    <property type="match status" value="1"/>
</dbReference>
<feature type="binding site" evidence="14">
    <location>
        <position position="156"/>
    </location>
    <ligand>
        <name>Zn(2+)</name>
        <dbReference type="ChEBI" id="CHEBI:29105"/>
    </ligand>
</feature>
<dbReference type="Pfam" id="PF14732">
    <property type="entry name" value="UAE_UbL"/>
    <property type="match status" value="1"/>
</dbReference>
<feature type="binding site" evidence="13">
    <location>
        <begin position="54"/>
        <end position="57"/>
    </location>
    <ligand>
        <name>ATP</name>
        <dbReference type="ChEBI" id="CHEBI:30616"/>
    </ligand>
</feature>
<comment type="subunit">
    <text evidence="11">Heterodimer.</text>
</comment>
<protein>
    <recommendedName>
        <fullName evidence="11">Ubiquitin-activating enzyme E1-like</fullName>
    </recommendedName>
</protein>
<comment type="caution">
    <text evidence="19">The sequence shown here is derived from an EMBL/GenBank/DDBJ whole genome shotgun (WGS) entry which is preliminary data.</text>
</comment>
<feature type="domain" description="Ubiquitin/SUMO-activating enzyme ubiquitin-like" evidence="18">
    <location>
        <begin position="440"/>
        <end position="522"/>
    </location>
</feature>
<dbReference type="Gene3D" id="3.10.290.20">
    <property type="entry name" value="Ubiquitin-like 2 activating enzyme e1b. Chain: B, domain 3"/>
    <property type="match status" value="1"/>
</dbReference>
<dbReference type="GO" id="GO:0005524">
    <property type="term" value="F:ATP binding"/>
    <property type="evidence" value="ECO:0007669"/>
    <property type="project" value="UniProtKB-UniRule"/>
</dbReference>
<evidence type="ECO:0000256" key="3">
    <source>
        <dbReference type="ARBA" id="ARBA00005673"/>
    </source>
</evidence>
<dbReference type="SUPFAM" id="SSF69572">
    <property type="entry name" value="Activating enzymes of the ubiquitin-like proteins"/>
    <property type="match status" value="1"/>
</dbReference>
<comment type="pathway">
    <text evidence="2 11">Protein modification; protein sumoylation.</text>
</comment>
<evidence type="ECO:0000256" key="9">
    <source>
        <dbReference type="ARBA" id="ARBA00022840"/>
    </source>
</evidence>
<dbReference type="EMBL" id="MU865097">
    <property type="protein sequence ID" value="KAK4457788.1"/>
    <property type="molecule type" value="Genomic_DNA"/>
</dbReference>
<dbReference type="Gene3D" id="3.50.50.80">
    <property type="entry name" value="Ubiquitin-activating enzyme E1, inactive adenylation domain, subdomain 1"/>
    <property type="match status" value="1"/>
</dbReference>
<dbReference type="InterPro" id="IPR045886">
    <property type="entry name" value="ThiF/MoeB/HesA"/>
</dbReference>
<accession>A0AAV9HAV5</accession>
<evidence type="ECO:0000256" key="7">
    <source>
        <dbReference type="ARBA" id="ARBA00022786"/>
    </source>
</evidence>
<evidence type="ECO:0000256" key="6">
    <source>
        <dbReference type="ARBA" id="ARBA00022741"/>
    </source>
</evidence>
<dbReference type="GO" id="GO:0031510">
    <property type="term" value="C:SUMO activating enzyme complex"/>
    <property type="evidence" value="ECO:0007669"/>
    <property type="project" value="UniProtKB-UniRule"/>
</dbReference>
<evidence type="ECO:0000256" key="10">
    <source>
        <dbReference type="ARBA" id="ARBA00023242"/>
    </source>
</evidence>
<dbReference type="InterPro" id="IPR035985">
    <property type="entry name" value="Ubiquitin-activating_enz"/>
</dbReference>
<dbReference type="FunFam" id="3.10.290.20:FF:000005">
    <property type="entry name" value="Ubiquitin-activating enzyme E1-like"/>
    <property type="match status" value="1"/>
</dbReference>
<evidence type="ECO:0000256" key="15">
    <source>
        <dbReference type="PROSITE-ProRule" id="PRU10132"/>
    </source>
</evidence>
<feature type="domain" description="THIF-type NAD/FAD binding fold" evidence="17">
    <location>
        <begin position="13"/>
        <end position="430"/>
    </location>
</feature>
<feature type="binding site" evidence="13">
    <location>
        <begin position="22"/>
        <end position="27"/>
    </location>
    <ligand>
        <name>ATP</name>
        <dbReference type="ChEBI" id="CHEBI:30616"/>
    </ligand>
</feature>
<evidence type="ECO:0000256" key="5">
    <source>
        <dbReference type="ARBA" id="ARBA00022723"/>
    </source>
</evidence>
<dbReference type="Proteomes" id="UP001321749">
    <property type="component" value="Unassembled WGS sequence"/>
</dbReference>
<evidence type="ECO:0000313" key="19">
    <source>
        <dbReference type="EMBL" id="KAK4457788.1"/>
    </source>
</evidence>
<evidence type="ECO:0000256" key="4">
    <source>
        <dbReference type="ARBA" id="ARBA00022679"/>
    </source>
</evidence>
<keyword evidence="5 11" id="KW-0479">Metal-binding</keyword>
<dbReference type="InterPro" id="IPR042449">
    <property type="entry name" value="Ub-E1_IAD_1"/>
</dbReference>
<keyword evidence="9 11" id="KW-0067">ATP-binding</keyword>
<evidence type="ECO:0000256" key="16">
    <source>
        <dbReference type="SAM" id="MobiDB-lite"/>
    </source>
</evidence>
<comment type="subcellular location">
    <subcellularLocation>
        <location evidence="1">Nucleus</location>
    </subcellularLocation>
</comment>
<dbReference type="InterPro" id="IPR033127">
    <property type="entry name" value="UBQ-activ_enz_E1_Cys_AS"/>
</dbReference>
<keyword evidence="10" id="KW-0539">Nucleus</keyword>
<evidence type="ECO:0000256" key="13">
    <source>
        <dbReference type="PIRSR" id="PIRSR039133-2"/>
    </source>
</evidence>
<feature type="binding site" evidence="14">
    <location>
        <position position="159"/>
    </location>
    <ligand>
        <name>Zn(2+)</name>
        <dbReference type="ChEBI" id="CHEBI:29105"/>
    </ligand>
</feature>
<feature type="compositionally biased region" description="Polar residues" evidence="16">
    <location>
        <begin position="563"/>
        <end position="572"/>
    </location>
</feature>
<keyword evidence="8 11" id="KW-0862">Zinc</keyword>